<name>A0ACC2FYR3_DALPE</name>
<reference evidence="1" key="1">
    <citation type="submission" date="2021-05" db="EMBL/GenBank/DDBJ databases">
        <authorList>
            <person name="Pan Q."/>
            <person name="Jouanno E."/>
            <person name="Zahm M."/>
            <person name="Klopp C."/>
            <person name="Cabau C."/>
            <person name="Louis A."/>
            <person name="Berthelot C."/>
            <person name="Parey E."/>
            <person name="Roest Crollius H."/>
            <person name="Montfort J."/>
            <person name="Robinson-Rechavi M."/>
            <person name="Bouchez O."/>
            <person name="Lampietro C."/>
            <person name="Lopez Roques C."/>
            <person name="Donnadieu C."/>
            <person name="Postlethwait J."/>
            <person name="Bobe J."/>
            <person name="Dillon D."/>
            <person name="Chandos A."/>
            <person name="von Hippel F."/>
            <person name="Guiguen Y."/>
        </authorList>
    </citation>
    <scope>NUCLEOTIDE SEQUENCE</scope>
    <source>
        <strain evidence="1">YG-Jan2019</strain>
    </source>
</reference>
<sequence>MEHRALMVTSQTWKGPKGSTFSPGWNAPSHQPTTMMSPCPDVVKSPRQHAVSTAHPRVPSGNPQSHSTDPSTSTSFGWSALANAASQGVDRESNAVGPIRNEETVLPAHSPEFRRRSFSAAGGSNLIAPRRRCDSYVQPCPDNSPHDASRDDDDDDDNGGGTSRLSPNASPEHSGQRSRSRSIILRKTKRRPPPPARSVSLRRDSAAQLRDKRTNSLYIDREAPANDSFLPDLILISTPRSEEDPEHPPAQSARAPIGTPGTSNGQQIRHRSTDLCCHTSNGGQKIHSSSETVRPPPPPRRPPTLISKPPLFQQSSLVSLSRDKYSSQTPPTVVHTTSILGPDPLGCKMRTKSSTPPTSRLRLSLELPVVVPIPEPVKSNVVRRHSESSGSSGTARPKQRLTNSMLVMPVVTQEDLSNVRLRSVSSSDSDKGPDGSPEVIREEEPGEDMEMCLAIHQSPKVKPPVAAKPPAHKWLPMHMVKSSSASSHFTETPPASQTESHGDVCAVERRAKPKRWHQPPRCVSDGVTAQRHQVVEGQAYQVAHPFCHQETRDARRTESLRDKLDTKKKPVPPPVAKKPDVVFVPPVTSLEQESPRGYVWSGNSGVYQTPASNYQDRDFTGQDLNHQRIKDGFFLDDDAEEMMSEVRTLCLSEQEEFDQTSLQPATEDLFTIIHRSKKKLLGRKEAADISGNRQGYGSPIKGTQGIVQKSSSKNDNFMAFLQRRRSNKASSGERLSAAELLKSTKPLAGPP</sequence>
<dbReference type="EMBL" id="CM055747">
    <property type="protein sequence ID" value="KAJ7996375.1"/>
    <property type="molecule type" value="Genomic_DNA"/>
</dbReference>
<organism evidence="1 2">
    <name type="scientific">Dallia pectoralis</name>
    <name type="common">Alaska blackfish</name>
    <dbReference type="NCBI Taxonomy" id="75939"/>
    <lineage>
        <taxon>Eukaryota</taxon>
        <taxon>Metazoa</taxon>
        <taxon>Chordata</taxon>
        <taxon>Craniata</taxon>
        <taxon>Vertebrata</taxon>
        <taxon>Euteleostomi</taxon>
        <taxon>Actinopterygii</taxon>
        <taxon>Neopterygii</taxon>
        <taxon>Teleostei</taxon>
        <taxon>Protacanthopterygii</taxon>
        <taxon>Esociformes</taxon>
        <taxon>Umbridae</taxon>
        <taxon>Dallia</taxon>
    </lineage>
</organism>
<keyword evidence="2" id="KW-1185">Reference proteome</keyword>
<dbReference type="Proteomes" id="UP001157502">
    <property type="component" value="Chromosome 20"/>
</dbReference>
<evidence type="ECO:0000313" key="1">
    <source>
        <dbReference type="EMBL" id="KAJ7996375.1"/>
    </source>
</evidence>
<gene>
    <name evidence="1" type="ORF">DPEC_G00236440</name>
</gene>
<comment type="caution">
    <text evidence="1">The sequence shown here is derived from an EMBL/GenBank/DDBJ whole genome shotgun (WGS) entry which is preliminary data.</text>
</comment>
<proteinExistence type="predicted"/>
<accession>A0ACC2FYR3</accession>
<evidence type="ECO:0000313" key="2">
    <source>
        <dbReference type="Proteomes" id="UP001157502"/>
    </source>
</evidence>
<protein>
    <submittedName>
        <fullName evidence="1">Uncharacterized protein</fullName>
    </submittedName>
</protein>